<evidence type="ECO:0000313" key="1">
    <source>
        <dbReference type="EMBL" id="CAI9719200.1"/>
    </source>
</evidence>
<protein>
    <submittedName>
        <fullName evidence="1">Uncharacterized protein</fullName>
    </submittedName>
</protein>
<organism evidence="1 2">
    <name type="scientific">Octopus vulgaris</name>
    <name type="common">Common octopus</name>
    <dbReference type="NCBI Taxonomy" id="6645"/>
    <lineage>
        <taxon>Eukaryota</taxon>
        <taxon>Metazoa</taxon>
        <taxon>Spiralia</taxon>
        <taxon>Lophotrochozoa</taxon>
        <taxon>Mollusca</taxon>
        <taxon>Cephalopoda</taxon>
        <taxon>Coleoidea</taxon>
        <taxon>Octopodiformes</taxon>
        <taxon>Octopoda</taxon>
        <taxon>Incirrata</taxon>
        <taxon>Octopodidae</taxon>
        <taxon>Octopus</taxon>
    </lineage>
</organism>
<proteinExistence type="predicted"/>
<gene>
    <name evidence="1" type="ORF">OCTVUL_1B001311</name>
</gene>
<dbReference type="EMBL" id="OX597816">
    <property type="protein sequence ID" value="CAI9719200.1"/>
    <property type="molecule type" value="Genomic_DNA"/>
</dbReference>
<accession>A0AA36AN17</accession>
<dbReference type="AlphaFoldDB" id="A0AA36AN17"/>
<dbReference type="Proteomes" id="UP001162480">
    <property type="component" value="Chromosome 3"/>
</dbReference>
<name>A0AA36AN17_OCTVU</name>
<sequence>MACLKSSALWGHVLKLQSNTRARLHEDPLSEDFMRDIRLLGNGEVPEDVDITVISNIRSLRLNNRNLLKPKQ</sequence>
<evidence type="ECO:0000313" key="2">
    <source>
        <dbReference type="Proteomes" id="UP001162480"/>
    </source>
</evidence>
<keyword evidence="2" id="KW-1185">Reference proteome</keyword>
<reference evidence="1" key="1">
    <citation type="submission" date="2023-08" db="EMBL/GenBank/DDBJ databases">
        <authorList>
            <person name="Alioto T."/>
            <person name="Alioto T."/>
            <person name="Gomez Garrido J."/>
        </authorList>
    </citation>
    <scope>NUCLEOTIDE SEQUENCE</scope>
</reference>